<dbReference type="InterPro" id="IPR037066">
    <property type="entry name" value="Plug_dom_sf"/>
</dbReference>
<dbReference type="Pfam" id="PF13715">
    <property type="entry name" value="CarbopepD_reg_2"/>
    <property type="match status" value="1"/>
</dbReference>
<keyword evidence="5" id="KW-0732">Signal</keyword>
<reference evidence="15 16" key="1">
    <citation type="submission" date="2019-05" db="EMBL/GenBank/DDBJ databases">
        <title>Tamlana fucoidanivorans sp. nov., isolated from the surface of algae collected from Fujian province in China.</title>
        <authorList>
            <person name="Li J."/>
        </authorList>
    </citation>
    <scope>NUCLEOTIDE SEQUENCE [LARGE SCALE GENOMIC DNA]</scope>
    <source>
        <strain evidence="15 16">CW2-9</strain>
    </source>
</reference>
<dbReference type="Proteomes" id="UP000308713">
    <property type="component" value="Unassembled WGS sequence"/>
</dbReference>
<evidence type="ECO:0000256" key="9">
    <source>
        <dbReference type="ARBA" id="ARBA00023237"/>
    </source>
</evidence>
<feature type="domain" description="TonB-dependent receptor plug" evidence="14">
    <location>
        <begin position="126"/>
        <end position="219"/>
    </location>
</feature>
<dbReference type="InterPro" id="IPR008969">
    <property type="entry name" value="CarboxyPept-like_regulatory"/>
</dbReference>
<keyword evidence="16" id="KW-1185">Reference proteome</keyword>
<dbReference type="GO" id="GO:0015344">
    <property type="term" value="F:siderophore uptake transmembrane transporter activity"/>
    <property type="evidence" value="ECO:0007669"/>
    <property type="project" value="TreeGrafter"/>
</dbReference>
<gene>
    <name evidence="15" type="ORF">FGF67_07910</name>
</gene>
<dbReference type="SUPFAM" id="SSF49464">
    <property type="entry name" value="Carboxypeptidase regulatory domain-like"/>
    <property type="match status" value="1"/>
</dbReference>
<dbReference type="AlphaFoldDB" id="A0A5C4SLK5"/>
<evidence type="ECO:0000256" key="5">
    <source>
        <dbReference type="ARBA" id="ARBA00022729"/>
    </source>
</evidence>
<dbReference type="PANTHER" id="PTHR30069:SF29">
    <property type="entry name" value="HEMOGLOBIN AND HEMOGLOBIN-HAPTOGLOBIN-BINDING PROTEIN 1-RELATED"/>
    <property type="match status" value="1"/>
</dbReference>
<evidence type="ECO:0000259" key="14">
    <source>
        <dbReference type="Pfam" id="PF07715"/>
    </source>
</evidence>
<sequence>MKYYIYLMLFFVFVNMEGQNTIQGIITDAETNKTLELVNIYISELEKGTASNQEGKFTINNIPSGNYSILFSMIGYENQSLKLKIPTEETLNIVLNPTAIEMESIIISTPFHKLQSENVMKVEHETIKELRTQGAITLADGISNVAGVENISTGVGIGKPVIRGLSSNRVLVYAQGVRLENQQFGGEHGLGVNDAGIESIEVIKGPASLLYGSDAIGGVLYLNPERFAYAGTSEGDVRAMYFSSTEGFNTSAGYRASDERFKFLFRGSVAEHSDYDTKAYRVTNTRFNEKDFKAGVGYQVNTFKTEFRYNVNNSKLGIPEEVEEQSLNKTPLLPFQDITNHVFSSKSTVFFNDSKLNVNLGYIYNDRKEFDDHHHDEHDDHDDDEEEEEDDDHDHEDETDLHPELQMKLKTANYNIQYHLPEFGKFEIIAGVQGMYQRNTNYGEEQLIPDAVTFDTGIFATSHIHFETFDIQIGGRFDKRHIENLEGKYRKFNSVNGAFGVKTNIAKNLTARVNLATGFRAPNLAELASNGFHSGANRIEIGNPDLNNEENFQTDVTLEYKNKHLEFFINGFLNQINKYIYLSPTGEVINDRPVYQYAQNNAHLYGGEFGFHLHPHPLDWLHYENSFETVTGIQENKDYLPLIPANTVKNTIRVEFDRNWIDKGYAFIKAQSTFNMTNVAPNELETSGYTLWSAGLGGTFNLFNRELTVTIAGTNLTDKTYISHLSRLRPDGIFNMGRNINIGLTYSL</sequence>
<keyword evidence="3 10" id="KW-1134">Transmembrane beta strand</keyword>
<name>A0A5C4SLK5_9FLAO</name>
<dbReference type="Gene3D" id="2.60.40.1120">
    <property type="entry name" value="Carboxypeptidase-like, regulatory domain"/>
    <property type="match status" value="1"/>
</dbReference>
<dbReference type="InterPro" id="IPR039426">
    <property type="entry name" value="TonB-dep_rcpt-like"/>
</dbReference>
<keyword evidence="6 11" id="KW-0798">TonB box</keyword>
<keyword evidence="9 10" id="KW-0998">Cell outer membrane</keyword>
<dbReference type="PANTHER" id="PTHR30069">
    <property type="entry name" value="TONB-DEPENDENT OUTER MEMBRANE RECEPTOR"/>
    <property type="match status" value="1"/>
</dbReference>
<keyword evidence="8 15" id="KW-0675">Receptor</keyword>
<dbReference type="EMBL" id="VDCS01000007">
    <property type="protein sequence ID" value="TNJ44562.1"/>
    <property type="molecule type" value="Genomic_DNA"/>
</dbReference>
<comment type="caution">
    <text evidence="15">The sequence shown here is derived from an EMBL/GenBank/DDBJ whole genome shotgun (WGS) entry which is preliminary data.</text>
</comment>
<evidence type="ECO:0000256" key="10">
    <source>
        <dbReference type="PROSITE-ProRule" id="PRU01360"/>
    </source>
</evidence>
<dbReference type="PROSITE" id="PS52016">
    <property type="entry name" value="TONB_DEPENDENT_REC_3"/>
    <property type="match status" value="1"/>
</dbReference>
<dbReference type="Pfam" id="PF00593">
    <property type="entry name" value="TonB_dep_Rec_b-barrel"/>
    <property type="match status" value="1"/>
</dbReference>
<evidence type="ECO:0000256" key="12">
    <source>
        <dbReference type="SAM" id="MobiDB-lite"/>
    </source>
</evidence>
<accession>A0A5C4SLK5</accession>
<evidence type="ECO:0000256" key="1">
    <source>
        <dbReference type="ARBA" id="ARBA00004571"/>
    </source>
</evidence>
<dbReference type="GO" id="GO:0044718">
    <property type="term" value="P:siderophore transmembrane transport"/>
    <property type="evidence" value="ECO:0007669"/>
    <property type="project" value="TreeGrafter"/>
</dbReference>
<dbReference type="RefSeq" id="WP_139696496.1">
    <property type="nucleotide sequence ID" value="NZ_CP074074.1"/>
</dbReference>
<dbReference type="InterPro" id="IPR036942">
    <property type="entry name" value="Beta-barrel_TonB_sf"/>
</dbReference>
<evidence type="ECO:0000256" key="11">
    <source>
        <dbReference type="RuleBase" id="RU003357"/>
    </source>
</evidence>
<dbReference type="InterPro" id="IPR012910">
    <property type="entry name" value="Plug_dom"/>
</dbReference>
<evidence type="ECO:0000259" key="13">
    <source>
        <dbReference type="Pfam" id="PF00593"/>
    </source>
</evidence>
<evidence type="ECO:0000256" key="4">
    <source>
        <dbReference type="ARBA" id="ARBA00022692"/>
    </source>
</evidence>
<comment type="similarity">
    <text evidence="10 11">Belongs to the TonB-dependent receptor family.</text>
</comment>
<dbReference type="SUPFAM" id="SSF56935">
    <property type="entry name" value="Porins"/>
    <property type="match status" value="1"/>
</dbReference>
<keyword evidence="4 10" id="KW-0812">Transmembrane</keyword>
<evidence type="ECO:0000256" key="2">
    <source>
        <dbReference type="ARBA" id="ARBA00022448"/>
    </source>
</evidence>
<keyword evidence="7 10" id="KW-0472">Membrane</keyword>
<feature type="domain" description="TonB-dependent receptor-like beta-barrel" evidence="13">
    <location>
        <begin position="288"/>
        <end position="716"/>
    </location>
</feature>
<comment type="subcellular location">
    <subcellularLocation>
        <location evidence="1 10">Cell outer membrane</location>
        <topology evidence="1 10">Multi-pass membrane protein</topology>
    </subcellularLocation>
</comment>
<evidence type="ECO:0000256" key="7">
    <source>
        <dbReference type="ARBA" id="ARBA00023136"/>
    </source>
</evidence>
<dbReference type="Pfam" id="PF07715">
    <property type="entry name" value="Plug"/>
    <property type="match status" value="1"/>
</dbReference>
<feature type="region of interest" description="Disordered" evidence="12">
    <location>
        <begin position="373"/>
        <end position="400"/>
    </location>
</feature>
<dbReference type="OrthoDB" id="9795928at2"/>
<keyword evidence="2 10" id="KW-0813">Transport</keyword>
<evidence type="ECO:0000256" key="8">
    <source>
        <dbReference type="ARBA" id="ARBA00023170"/>
    </source>
</evidence>
<dbReference type="GO" id="GO:0009279">
    <property type="term" value="C:cell outer membrane"/>
    <property type="evidence" value="ECO:0007669"/>
    <property type="project" value="UniProtKB-SubCell"/>
</dbReference>
<proteinExistence type="inferred from homology"/>
<dbReference type="Gene3D" id="2.40.170.20">
    <property type="entry name" value="TonB-dependent receptor, beta-barrel domain"/>
    <property type="match status" value="1"/>
</dbReference>
<evidence type="ECO:0000313" key="15">
    <source>
        <dbReference type="EMBL" id="TNJ44562.1"/>
    </source>
</evidence>
<evidence type="ECO:0000256" key="3">
    <source>
        <dbReference type="ARBA" id="ARBA00022452"/>
    </source>
</evidence>
<feature type="compositionally biased region" description="Acidic residues" evidence="12">
    <location>
        <begin position="379"/>
        <end position="399"/>
    </location>
</feature>
<organism evidence="15 16">
    <name type="scientific">Allotamlana fucoidanivorans</name>
    <dbReference type="NCBI Taxonomy" id="2583814"/>
    <lineage>
        <taxon>Bacteria</taxon>
        <taxon>Pseudomonadati</taxon>
        <taxon>Bacteroidota</taxon>
        <taxon>Flavobacteriia</taxon>
        <taxon>Flavobacteriales</taxon>
        <taxon>Flavobacteriaceae</taxon>
        <taxon>Allotamlana</taxon>
    </lineage>
</organism>
<protein>
    <submittedName>
        <fullName evidence="15">TonB-dependent receptor</fullName>
    </submittedName>
</protein>
<dbReference type="Gene3D" id="2.170.130.10">
    <property type="entry name" value="TonB-dependent receptor, plug domain"/>
    <property type="match status" value="1"/>
</dbReference>
<evidence type="ECO:0000313" key="16">
    <source>
        <dbReference type="Proteomes" id="UP000308713"/>
    </source>
</evidence>
<dbReference type="InterPro" id="IPR000531">
    <property type="entry name" value="Beta-barrel_TonB"/>
</dbReference>
<evidence type="ECO:0000256" key="6">
    <source>
        <dbReference type="ARBA" id="ARBA00023077"/>
    </source>
</evidence>